<dbReference type="Proteomes" id="UP000002945">
    <property type="component" value="Unassembled WGS sequence"/>
</dbReference>
<evidence type="ECO:0000313" key="2">
    <source>
        <dbReference type="Proteomes" id="UP000002945"/>
    </source>
</evidence>
<dbReference type="STRING" id="391587.KAOT1_10696"/>
<gene>
    <name evidence="1" type="ORF">KAOT1_10696</name>
</gene>
<accession>A9E2G0</accession>
<sequence>MFAKRYLSAFVILLTLLGFYKEQTPAPNQEIELQFTNQTVSQETKEVIDGIKKQLEALGVANIQVRQIDGALKIAYYSDENVAAIKELLLEEIPASNNESPNQTDDDNTVVFQEYTAIEGYKLEVYELHTTSNPFIGVQGKFILSLQKDYDKSPNPNSFANTNNFISGEVKHTIALAYTESSYTAIPKENTSYEIPDVRAGPFAAMHS</sequence>
<protein>
    <submittedName>
        <fullName evidence="1">Uncharacterized protein</fullName>
    </submittedName>
</protein>
<keyword evidence="2" id="KW-1185">Reference proteome</keyword>
<dbReference type="eggNOG" id="ENOG5031FH1">
    <property type="taxonomic scope" value="Bacteria"/>
</dbReference>
<evidence type="ECO:0000313" key="1">
    <source>
        <dbReference type="EMBL" id="EDP95385.1"/>
    </source>
</evidence>
<dbReference type="RefSeq" id="WP_007094696.1">
    <property type="nucleotide sequence ID" value="NZ_CP142125.1"/>
</dbReference>
<dbReference type="EMBL" id="ABIB01000008">
    <property type="protein sequence ID" value="EDP95385.1"/>
    <property type="molecule type" value="Genomic_DNA"/>
</dbReference>
<dbReference type="HOGENOM" id="CLU_116141_0_0_10"/>
<comment type="caution">
    <text evidence="1">The sequence shown here is derived from an EMBL/GenBank/DDBJ whole genome shotgun (WGS) entry which is preliminary data.</text>
</comment>
<dbReference type="AlphaFoldDB" id="A9E2G0"/>
<organism evidence="1 2">
    <name type="scientific">Kordia algicida OT-1</name>
    <dbReference type="NCBI Taxonomy" id="391587"/>
    <lineage>
        <taxon>Bacteria</taxon>
        <taxon>Pseudomonadati</taxon>
        <taxon>Bacteroidota</taxon>
        <taxon>Flavobacteriia</taxon>
        <taxon>Flavobacteriales</taxon>
        <taxon>Flavobacteriaceae</taxon>
        <taxon>Kordia</taxon>
    </lineage>
</organism>
<dbReference type="OrthoDB" id="1144910at2"/>
<name>A9E2G0_9FLAO</name>
<reference evidence="1 2" key="1">
    <citation type="journal article" date="2011" name="J. Bacteriol.">
        <title>Genome sequence of the algicidal bacterium Kordia algicida OT-1.</title>
        <authorList>
            <person name="Lee H.S."/>
            <person name="Kang S.G."/>
            <person name="Kwon K.K."/>
            <person name="Lee J.H."/>
            <person name="Kim S.J."/>
        </authorList>
    </citation>
    <scope>NUCLEOTIDE SEQUENCE [LARGE SCALE GENOMIC DNA]</scope>
    <source>
        <strain evidence="1 2">OT-1</strain>
    </source>
</reference>
<proteinExistence type="predicted"/>